<dbReference type="FunFam" id="3.40.50.1820:FF:000003">
    <property type="entry name" value="Dipeptidyl peptidase 4"/>
    <property type="match status" value="1"/>
</dbReference>
<name>A0A0L0S7N1_ALLM3</name>
<feature type="compositionally biased region" description="Pro residues" evidence="12">
    <location>
        <begin position="242"/>
        <end position="253"/>
    </location>
</feature>
<keyword evidence="4" id="KW-0645">Protease</keyword>
<keyword evidence="3" id="KW-0031">Aminopeptidase</keyword>
<evidence type="ECO:0000256" key="10">
    <source>
        <dbReference type="ARBA" id="ARBA00023136"/>
    </source>
</evidence>
<dbReference type="Proteomes" id="UP000054350">
    <property type="component" value="Unassembled WGS sequence"/>
</dbReference>
<evidence type="ECO:0000256" key="13">
    <source>
        <dbReference type="SAM" id="Phobius"/>
    </source>
</evidence>
<gene>
    <name evidence="16" type="ORF">AMAG_04053</name>
</gene>
<reference evidence="17" key="2">
    <citation type="submission" date="2009-11" db="EMBL/GenBank/DDBJ databases">
        <title>The Genome Sequence of Allomyces macrogynus strain ATCC 38327.</title>
        <authorList>
            <consortium name="The Broad Institute Genome Sequencing Platform"/>
            <person name="Russ C."/>
            <person name="Cuomo C."/>
            <person name="Shea T."/>
            <person name="Young S.K."/>
            <person name="Zeng Q."/>
            <person name="Koehrsen M."/>
            <person name="Haas B."/>
            <person name="Borodovsky M."/>
            <person name="Guigo R."/>
            <person name="Alvarado L."/>
            <person name="Berlin A."/>
            <person name="Borenstein D."/>
            <person name="Chen Z."/>
            <person name="Engels R."/>
            <person name="Freedman E."/>
            <person name="Gellesch M."/>
            <person name="Goldberg J."/>
            <person name="Griggs A."/>
            <person name="Gujja S."/>
            <person name="Heiman D."/>
            <person name="Hepburn T."/>
            <person name="Howarth C."/>
            <person name="Jen D."/>
            <person name="Larson L."/>
            <person name="Lewis B."/>
            <person name="Mehta T."/>
            <person name="Park D."/>
            <person name="Pearson M."/>
            <person name="Roberts A."/>
            <person name="Saif S."/>
            <person name="Shenoy N."/>
            <person name="Sisk P."/>
            <person name="Stolte C."/>
            <person name="Sykes S."/>
            <person name="Walk T."/>
            <person name="White J."/>
            <person name="Yandava C."/>
            <person name="Burger G."/>
            <person name="Gray M.W."/>
            <person name="Holland P.W.H."/>
            <person name="King N."/>
            <person name="Lang F.B.F."/>
            <person name="Roger A.J."/>
            <person name="Ruiz-Trillo I."/>
            <person name="Lander E."/>
            <person name="Nusbaum C."/>
        </authorList>
    </citation>
    <scope>NUCLEOTIDE SEQUENCE [LARGE SCALE GENOMIC DNA]</scope>
    <source>
        <strain evidence="17">ATCC 38327</strain>
    </source>
</reference>
<evidence type="ECO:0000256" key="9">
    <source>
        <dbReference type="ARBA" id="ARBA00022989"/>
    </source>
</evidence>
<dbReference type="PANTHER" id="PTHR11731">
    <property type="entry name" value="PROTEASE FAMILY S9B,C DIPEPTIDYL-PEPTIDASE IV-RELATED"/>
    <property type="match status" value="1"/>
</dbReference>
<feature type="region of interest" description="Disordered" evidence="12">
    <location>
        <begin position="235"/>
        <end position="258"/>
    </location>
</feature>
<dbReference type="OrthoDB" id="16520at2759"/>
<dbReference type="InterPro" id="IPR002469">
    <property type="entry name" value="Peptidase_S9B_N"/>
</dbReference>
<evidence type="ECO:0000256" key="6">
    <source>
        <dbReference type="ARBA" id="ARBA00022801"/>
    </source>
</evidence>
<keyword evidence="6" id="KW-0378">Hydrolase</keyword>
<evidence type="ECO:0000256" key="3">
    <source>
        <dbReference type="ARBA" id="ARBA00022438"/>
    </source>
</evidence>
<feature type="compositionally biased region" description="Pro residues" evidence="12">
    <location>
        <begin position="53"/>
        <end position="62"/>
    </location>
</feature>
<reference evidence="16 17" key="1">
    <citation type="submission" date="2009-11" db="EMBL/GenBank/DDBJ databases">
        <title>Annotation of Allomyces macrogynus ATCC 38327.</title>
        <authorList>
            <consortium name="The Broad Institute Genome Sequencing Platform"/>
            <person name="Russ C."/>
            <person name="Cuomo C."/>
            <person name="Burger G."/>
            <person name="Gray M.W."/>
            <person name="Holland P.W.H."/>
            <person name="King N."/>
            <person name="Lang F.B.F."/>
            <person name="Roger A.J."/>
            <person name="Ruiz-Trillo I."/>
            <person name="Young S.K."/>
            <person name="Zeng Q."/>
            <person name="Gargeya S."/>
            <person name="Fitzgerald M."/>
            <person name="Haas B."/>
            <person name="Abouelleil A."/>
            <person name="Alvarado L."/>
            <person name="Arachchi H.M."/>
            <person name="Berlin A."/>
            <person name="Chapman S.B."/>
            <person name="Gearin G."/>
            <person name="Goldberg J."/>
            <person name="Griggs A."/>
            <person name="Gujja S."/>
            <person name="Hansen M."/>
            <person name="Heiman D."/>
            <person name="Howarth C."/>
            <person name="Larimer J."/>
            <person name="Lui A."/>
            <person name="MacDonald P.J.P."/>
            <person name="McCowen C."/>
            <person name="Montmayeur A."/>
            <person name="Murphy C."/>
            <person name="Neiman D."/>
            <person name="Pearson M."/>
            <person name="Priest M."/>
            <person name="Roberts A."/>
            <person name="Saif S."/>
            <person name="Shea T."/>
            <person name="Sisk P."/>
            <person name="Stolte C."/>
            <person name="Sykes S."/>
            <person name="Wortman J."/>
            <person name="Nusbaum C."/>
            <person name="Birren B."/>
        </authorList>
    </citation>
    <scope>NUCLEOTIDE SEQUENCE [LARGE SCALE GENOMIC DNA]</scope>
    <source>
        <strain evidence="16 17">ATCC 38327</strain>
    </source>
</reference>
<evidence type="ECO:0000313" key="16">
    <source>
        <dbReference type="EMBL" id="KNE58482.1"/>
    </source>
</evidence>
<keyword evidence="5 13" id="KW-0812">Transmembrane</keyword>
<dbReference type="Gene3D" id="3.40.50.1820">
    <property type="entry name" value="alpha/beta hydrolase"/>
    <property type="match status" value="1"/>
</dbReference>
<evidence type="ECO:0000256" key="12">
    <source>
        <dbReference type="SAM" id="MobiDB-lite"/>
    </source>
</evidence>
<dbReference type="VEuPathDB" id="FungiDB:AMAG_04053"/>
<protein>
    <recommendedName>
        <fullName evidence="18">Dipeptidyl-peptidase IV</fullName>
    </recommendedName>
</protein>
<evidence type="ECO:0000256" key="8">
    <source>
        <dbReference type="ARBA" id="ARBA00022968"/>
    </source>
</evidence>
<keyword evidence="11" id="KW-0325">Glycoprotein</keyword>
<dbReference type="GO" id="GO:0004177">
    <property type="term" value="F:aminopeptidase activity"/>
    <property type="evidence" value="ECO:0007669"/>
    <property type="project" value="UniProtKB-KW"/>
</dbReference>
<keyword evidence="8" id="KW-0735">Signal-anchor</keyword>
<feature type="transmembrane region" description="Helical" evidence="13">
    <location>
        <begin position="213"/>
        <end position="232"/>
    </location>
</feature>
<dbReference type="SUPFAM" id="SSF53474">
    <property type="entry name" value="alpha/beta-Hydrolases"/>
    <property type="match status" value="1"/>
</dbReference>
<dbReference type="GO" id="GO:0006508">
    <property type="term" value="P:proteolysis"/>
    <property type="evidence" value="ECO:0007669"/>
    <property type="project" value="UniProtKB-KW"/>
</dbReference>
<dbReference type="Gene3D" id="2.140.10.30">
    <property type="entry name" value="Dipeptidylpeptidase IV, N-terminal domain"/>
    <property type="match status" value="1"/>
</dbReference>
<evidence type="ECO:0000256" key="4">
    <source>
        <dbReference type="ARBA" id="ARBA00022670"/>
    </source>
</evidence>
<keyword evidence="9 13" id="KW-1133">Transmembrane helix</keyword>
<sequence length="1049" mass="115301">MQQQPPPPPPPHYAASSSPPSSPPRSNPPSRVDVFRGRTPKSFQTSVVDLGFAPPPLPPAPHNPVMSSPPSQQPPASPTMRAVSPQPAFLRGPSPAPVSGANAATRHRSPVIQPLGMPTATSISPPRSPTQATTTLFAAQQPLVSPFAGVPSSMSPMPGQVVNLYSSDDHEDGADERTDFLRSYSHGGDETPPKIVSSFSYWAAAKRHWKRNLGLLAVAIVCLVLTVSAWSYTAQGSAAPPSKRPPPPPPPANPIDSRKSVTIDDIFTGKLHAQKSTVAWLKGGRDGDFVRLDAATGNLIVQHIETNEEHILVPGDKLRTPDGKMPLYLPNDDYSVSPDRKFVLFPTRKEKLWRHSSTAEYVIYDVDAQRTFPMTESGRAASVRVARWAPKGHNLAFVRDNDLYLVVDWKETRITFDGSATVQNGVPDWVYEEEVLATNVAFYWAPDGNSISWLRFDDKDVPVYSFPYYFDAKERKDAPYPSQVALRYPKPGYTNPTTSLHVYSLARGIVPAKATPVAAVPLPPVVTQALGTDVIYGSVLWVGPTMLVKVLNRIQNQQRVVAVTLSPSKVSAVVVRDIGSPDGWLELNHQWTPVVLGAPDNEDDDGAETDAPIPPRPQAAGYVDLVNVDGFTHVGYFATAKTRDPVMLTKGDWQVVAIKGVDPVNRRVYLVTTQHESTQRALAYVELTDEILSGTAVKVATADPLLVDARLPRGYYQAQFSTFAQFYWIAYEGPGIPWQAIKKPGDGAFSVVLQDNAHLNATAAQYALPGVQYTWIPVPVDPAAPNGPTVDVNAVIYTPPGFDPKKQYPVFMRVYGGPNSQLVQQKWDVDLHTYLASNRSMVCVVVDGRGTGFRGLRFRNAVYRRLGDLEAADQVNAAKWLATQPWVDSKRIGIWGWSYGGYMASKVVERNVEGVFQYAIAVAPVTDWRFYDSVYTERYMSTPTANPAGYKSSAVNRMQGFKRTRFLLVHGSGDDNVHVQQAMALVRKLQTAGAHAYRLQIFPDSDHSMNFGNAYRELYALMDRYIGHIVFGQDEYEVELVKRGVVAVL</sequence>
<dbReference type="SUPFAM" id="SSF82171">
    <property type="entry name" value="DPP6 N-terminal domain-like"/>
    <property type="match status" value="1"/>
</dbReference>
<evidence type="ECO:0000256" key="7">
    <source>
        <dbReference type="ARBA" id="ARBA00022825"/>
    </source>
</evidence>
<dbReference type="InterPro" id="IPR050278">
    <property type="entry name" value="Serine_Prot_S9B/DPPIV"/>
</dbReference>
<accession>A0A0L0S7N1</accession>
<dbReference type="Pfam" id="PF00326">
    <property type="entry name" value="Peptidase_S9"/>
    <property type="match status" value="1"/>
</dbReference>
<feature type="domain" description="Peptidase S9 prolyl oligopeptidase catalytic" evidence="14">
    <location>
        <begin position="827"/>
        <end position="1027"/>
    </location>
</feature>
<dbReference type="InterPro" id="IPR029058">
    <property type="entry name" value="AB_hydrolase_fold"/>
</dbReference>
<feature type="region of interest" description="Disordered" evidence="12">
    <location>
        <begin position="1"/>
        <end position="131"/>
    </location>
</feature>
<dbReference type="InterPro" id="IPR001375">
    <property type="entry name" value="Peptidase_S9_cat"/>
</dbReference>
<feature type="domain" description="Dipeptidylpeptidase IV N-terminal" evidence="15">
    <location>
        <begin position="337"/>
        <end position="738"/>
    </location>
</feature>
<evidence type="ECO:0000256" key="11">
    <source>
        <dbReference type="ARBA" id="ARBA00023180"/>
    </source>
</evidence>
<dbReference type="GO" id="GO:0005774">
    <property type="term" value="C:vacuolar membrane"/>
    <property type="evidence" value="ECO:0007669"/>
    <property type="project" value="UniProtKB-SubCell"/>
</dbReference>
<dbReference type="InterPro" id="IPR002471">
    <property type="entry name" value="Pept_S9_AS"/>
</dbReference>
<evidence type="ECO:0000256" key="2">
    <source>
        <dbReference type="ARBA" id="ARBA00006150"/>
    </source>
</evidence>
<keyword evidence="10 13" id="KW-0472">Membrane</keyword>
<dbReference type="STRING" id="578462.A0A0L0S7N1"/>
<keyword evidence="17" id="KW-1185">Reference proteome</keyword>
<evidence type="ECO:0000313" key="17">
    <source>
        <dbReference type="Proteomes" id="UP000054350"/>
    </source>
</evidence>
<dbReference type="GO" id="GO:0004252">
    <property type="term" value="F:serine-type endopeptidase activity"/>
    <property type="evidence" value="ECO:0007669"/>
    <property type="project" value="InterPro"/>
</dbReference>
<dbReference type="AlphaFoldDB" id="A0A0L0S7N1"/>
<evidence type="ECO:0000256" key="1">
    <source>
        <dbReference type="ARBA" id="ARBA00004576"/>
    </source>
</evidence>
<dbReference type="PANTHER" id="PTHR11731:SF200">
    <property type="entry name" value="DIPEPTIDYL PEPTIDASE 10, ISOFORM B"/>
    <property type="match status" value="1"/>
</dbReference>
<evidence type="ECO:0000256" key="5">
    <source>
        <dbReference type="ARBA" id="ARBA00022692"/>
    </source>
</evidence>
<dbReference type="OMA" id="YDVYDIA"/>
<evidence type="ECO:0000259" key="15">
    <source>
        <dbReference type="Pfam" id="PF00930"/>
    </source>
</evidence>
<dbReference type="Pfam" id="PF00930">
    <property type="entry name" value="DPPIV_N"/>
    <property type="match status" value="1"/>
</dbReference>
<dbReference type="GO" id="GO:0005886">
    <property type="term" value="C:plasma membrane"/>
    <property type="evidence" value="ECO:0007669"/>
    <property type="project" value="TreeGrafter"/>
</dbReference>
<feature type="compositionally biased region" description="Pro residues" evidence="12">
    <location>
        <begin position="1"/>
        <end position="12"/>
    </location>
</feature>
<dbReference type="PROSITE" id="PS00708">
    <property type="entry name" value="PRO_ENDOPEP_SER"/>
    <property type="match status" value="1"/>
</dbReference>
<evidence type="ECO:0008006" key="18">
    <source>
        <dbReference type="Google" id="ProtNLM"/>
    </source>
</evidence>
<dbReference type="eggNOG" id="KOG2100">
    <property type="taxonomic scope" value="Eukaryota"/>
</dbReference>
<evidence type="ECO:0000259" key="14">
    <source>
        <dbReference type="Pfam" id="PF00326"/>
    </source>
</evidence>
<organism evidence="16 17">
    <name type="scientific">Allomyces macrogynus (strain ATCC 38327)</name>
    <name type="common">Allomyces javanicus var. macrogynus</name>
    <dbReference type="NCBI Taxonomy" id="578462"/>
    <lineage>
        <taxon>Eukaryota</taxon>
        <taxon>Fungi</taxon>
        <taxon>Fungi incertae sedis</taxon>
        <taxon>Blastocladiomycota</taxon>
        <taxon>Blastocladiomycetes</taxon>
        <taxon>Blastocladiales</taxon>
        <taxon>Blastocladiaceae</taxon>
        <taxon>Allomyces</taxon>
    </lineage>
</organism>
<keyword evidence="7" id="KW-0720">Serine protease</keyword>
<comment type="similarity">
    <text evidence="2">Belongs to the peptidase S9B family.</text>
</comment>
<dbReference type="GO" id="GO:0008239">
    <property type="term" value="F:dipeptidyl-peptidase activity"/>
    <property type="evidence" value="ECO:0007669"/>
    <property type="project" value="TreeGrafter"/>
</dbReference>
<dbReference type="EMBL" id="GG745333">
    <property type="protein sequence ID" value="KNE58482.1"/>
    <property type="molecule type" value="Genomic_DNA"/>
</dbReference>
<comment type="subcellular location">
    <subcellularLocation>
        <location evidence="1">Vacuole membrane</location>
        <topology evidence="1">Single-pass type II membrane protein</topology>
    </subcellularLocation>
</comment>
<proteinExistence type="inferred from homology"/>